<dbReference type="Gene3D" id="3.40.109.10">
    <property type="entry name" value="NADH Oxidase"/>
    <property type="match status" value="1"/>
</dbReference>
<evidence type="ECO:0000256" key="1">
    <source>
        <dbReference type="ARBA" id="ARBA00007118"/>
    </source>
</evidence>
<evidence type="ECO:0000313" key="4">
    <source>
        <dbReference type="EMBL" id="KEO71834.1"/>
    </source>
</evidence>
<keyword evidence="2" id="KW-0560">Oxidoreductase</keyword>
<dbReference type="STRING" id="1048983.EL17_21170"/>
<sequence>MLKNLIKKLLPPSVVKSINQRTNGIRLKKAQKYDFEIYYNASDLKNLDSPTKLISLIVREYHAIEKGLIMPEFRLGFGADRLISLCKNCNRYISLYGLDDEQLQHALAVIFEYEEVHNTQEFNLNPAVITSIQTIKSKVQSVTPAQQRVTTKEEYFKSVNAPFPDFSNSRSSVRSWTNEDVAMDNLVEALNLARNTPSACNRQTTRTYIYTNKEQIEEILLLQGGNRGFGHLTNKLLVITADMSVYTGIGERNQAFVDGGMYAMNILYAIHYQKIAACILNCSTIPEKEKQLRKICNIKNNEVFIAMVACGIPPEKFKIAASKRNEVNKTNKIFN</sequence>
<accession>A0A074KSE0</accession>
<dbReference type="RefSeq" id="WP_035079258.1">
    <property type="nucleotide sequence ID" value="NZ_JMIH01000037.1"/>
</dbReference>
<dbReference type="eggNOG" id="COG0778">
    <property type="taxonomic scope" value="Bacteria"/>
</dbReference>
<keyword evidence="5" id="KW-1185">Reference proteome</keyword>
<dbReference type="Pfam" id="PF00881">
    <property type="entry name" value="Nitroreductase"/>
    <property type="match status" value="1"/>
</dbReference>
<dbReference type="InterPro" id="IPR029479">
    <property type="entry name" value="Nitroreductase"/>
</dbReference>
<dbReference type="CDD" id="cd02062">
    <property type="entry name" value="Nitro_FMN_reductase"/>
    <property type="match status" value="1"/>
</dbReference>
<organism evidence="4 5">
    <name type="scientific">Anditalea andensis</name>
    <dbReference type="NCBI Taxonomy" id="1048983"/>
    <lineage>
        <taxon>Bacteria</taxon>
        <taxon>Pseudomonadati</taxon>
        <taxon>Bacteroidota</taxon>
        <taxon>Cytophagia</taxon>
        <taxon>Cytophagales</taxon>
        <taxon>Cytophagaceae</taxon>
        <taxon>Anditalea</taxon>
    </lineage>
</organism>
<dbReference type="PANTHER" id="PTHR43673:SF10">
    <property type="entry name" value="NADH DEHYDROGENASE_NAD(P)H NITROREDUCTASE XCC3605-RELATED"/>
    <property type="match status" value="1"/>
</dbReference>
<name>A0A074KSE0_9BACT</name>
<comment type="similarity">
    <text evidence="1">Belongs to the nitroreductase family.</text>
</comment>
<dbReference type="AlphaFoldDB" id="A0A074KSE0"/>
<comment type="caution">
    <text evidence="4">The sequence shown here is derived from an EMBL/GenBank/DDBJ whole genome shotgun (WGS) entry which is preliminary data.</text>
</comment>
<gene>
    <name evidence="4" type="ORF">EL17_21170</name>
</gene>
<proteinExistence type="inferred from homology"/>
<evidence type="ECO:0000259" key="3">
    <source>
        <dbReference type="Pfam" id="PF00881"/>
    </source>
</evidence>
<dbReference type="EMBL" id="JMIH01000037">
    <property type="protein sequence ID" value="KEO71834.1"/>
    <property type="molecule type" value="Genomic_DNA"/>
</dbReference>
<evidence type="ECO:0000313" key="5">
    <source>
        <dbReference type="Proteomes" id="UP000027821"/>
    </source>
</evidence>
<feature type="domain" description="Nitroreductase" evidence="3">
    <location>
        <begin position="169"/>
        <end position="220"/>
    </location>
</feature>
<dbReference type="Proteomes" id="UP000027821">
    <property type="component" value="Unassembled WGS sequence"/>
</dbReference>
<reference evidence="4 5" key="1">
    <citation type="submission" date="2014-04" db="EMBL/GenBank/DDBJ databases">
        <title>Characterization and application of a salt tolerant electro-active bacterium.</title>
        <authorList>
            <person name="Yang L."/>
            <person name="Wei S."/>
            <person name="Tay Q.X.M."/>
        </authorList>
    </citation>
    <scope>NUCLEOTIDE SEQUENCE [LARGE SCALE GENOMIC DNA]</scope>
    <source>
        <strain evidence="4 5">LY1</strain>
    </source>
</reference>
<evidence type="ECO:0000256" key="2">
    <source>
        <dbReference type="ARBA" id="ARBA00023002"/>
    </source>
</evidence>
<protein>
    <recommendedName>
        <fullName evidence="3">Nitroreductase domain-containing protein</fullName>
    </recommendedName>
</protein>
<dbReference type="InterPro" id="IPR000415">
    <property type="entry name" value="Nitroreductase-like"/>
</dbReference>
<dbReference type="PANTHER" id="PTHR43673">
    <property type="entry name" value="NAD(P)H NITROREDUCTASE YDGI-RELATED"/>
    <property type="match status" value="1"/>
</dbReference>
<dbReference type="OrthoDB" id="9809288at2"/>
<dbReference type="GO" id="GO:0016491">
    <property type="term" value="F:oxidoreductase activity"/>
    <property type="evidence" value="ECO:0007669"/>
    <property type="project" value="UniProtKB-KW"/>
</dbReference>
<dbReference type="SUPFAM" id="SSF55469">
    <property type="entry name" value="FMN-dependent nitroreductase-like"/>
    <property type="match status" value="1"/>
</dbReference>